<dbReference type="GO" id="GO:0005524">
    <property type="term" value="F:ATP binding"/>
    <property type="evidence" value="ECO:0007669"/>
    <property type="project" value="UniProtKB-KW"/>
</dbReference>
<dbReference type="PANTHER" id="PTHR11361">
    <property type="entry name" value="DNA MISMATCH REPAIR PROTEIN MUTS FAMILY MEMBER"/>
    <property type="match status" value="1"/>
</dbReference>
<dbReference type="Gene3D" id="3.40.50.300">
    <property type="entry name" value="P-loop containing nucleotide triphosphate hydrolases"/>
    <property type="match status" value="1"/>
</dbReference>
<accession>W7Y5R0</accession>
<evidence type="ECO:0000313" key="5">
    <source>
        <dbReference type="EMBL" id="GAF02923.1"/>
    </source>
</evidence>
<dbReference type="GO" id="GO:0005829">
    <property type="term" value="C:cytosol"/>
    <property type="evidence" value="ECO:0007669"/>
    <property type="project" value="TreeGrafter"/>
</dbReference>
<name>W7Y5R0_9BACT</name>
<sequence>MHEIDALNSMGGYSFNHPDFVMPVPCTDMVLKASHLGHPLLDRKDRVCNDYDLKDSIFSLITGANMSGKSTFLRAVGLNLVVARCGMPVCARSMYFKPMSLITNMRTSDSLMKNESYFFAELKRLQYVISQLKYGKDVFIILDEILKGTNSKDKTYGSMELIKHLLSLNAYGMIATHDLELGVLEEQTKGKIVNRCFEVENTGNELHFDYLLQAGITQNHNATFLMKRMGIIVTE</sequence>
<dbReference type="Pfam" id="PF00488">
    <property type="entry name" value="MutS_V"/>
    <property type="match status" value="1"/>
</dbReference>
<evidence type="ECO:0000313" key="6">
    <source>
        <dbReference type="Proteomes" id="UP000019402"/>
    </source>
</evidence>
<protein>
    <submittedName>
        <fullName evidence="5">DNA mismatch repair protein MutS</fullName>
    </submittedName>
</protein>
<keyword evidence="3" id="KW-0238">DNA-binding</keyword>
<dbReference type="RefSeq" id="WP_052522162.1">
    <property type="nucleotide sequence ID" value="NZ_BAMD01000015.1"/>
</dbReference>
<dbReference type="OrthoDB" id="9802448at2"/>
<evidence type="ECO:0000256" key="3">
    <source>
        <dbReference type="ARBA" id="ARBA00023125"/>
    </source>
</evidence>
<dbReference type="SMART" id="SM00534">
    <property type="entry name" value="MUTSac"/>
    <property type="match status" value="1"/>
</dbReference>
<dbReference type="GO" id="GO:0030983">
    <property type="term" value="F:mismatched DNA binding"/>
    <property type="evidence" value="ECO:0007669"/>
    <property type="project" value="InterPro"/>
</dbReference>
<dbReference type="eggNOG" id="COG0249">
    <property type="taxonomic scope" value="Bacteria"/>
</dbReference>
<reference evidence="5 6" key="1">
    <citation type="journal article" date="2014" name="Genome Announc.">
        <title>Draft Genome Sequence of Cytophaga fermentans JCM 21142T, a Facultative Anaerobe Isolated from Marine Mud.</title>
        <authorList>
            <person name="Starns D."/>
            <person name="Oshima K."/>
            <person name="Suda W."/>
            <person name="Iino T."/>
            <person name="Yuki M."/>
            <person name="Inoue J."/>
            <person name="Kitamura K."/>
            <person name="Iida T."/>
            <person name="Darby A."/>
            <person name="Hattori M."/>
            <person name="Ohkuma M."/>
        </authorList>
    </citation>
    <scope>NUCLEOTIDE SEQUENCE [LARGE SCALE GENOMIC DNA]</scope>
    <source>
        <strain evidence="5 6">JCM 21142</strain>
    </source>
</reference>
<keyword evidence="2" id="KW-0067">ATP-binding</keyword>
<evidence type="ECO:0000256" key="2">
    <source>
        <dbReference type="ARBA" id="ARBA00022840"/>
    </source>
</evidence>
<dbReference type="PANTHER" id="PTHR11361:SF99">
    <property type="entry name" value="DNA MISMATCH REPAIR PROTEIN"/>
    <property type="match status" value="1"/>
</dbReference>
<organism evidence="5 6">
    <name type="scientific">Saccharicrinis fermentans DSM 9555 = JCM 21142</name>
    <dbReference type="NCBI Taxonomy" id="869213"/>
    <lineage>
        <taxon>Bacteria</taxon>
        <taxon>Pseudomonadati</taxon>
        <taxon>Bacteroidota</taxon>
        <taxon>Bacteroidia</taxon>
        <taxon>Marinilabiliales</taxon>
        <taxon>Marinilabiliaceae</taxon>
        <taxon>Saccharicrinis</taxon>
    </lineage>
</organism>
<dbReference type="InterPro" id="IPR045076">
    <property type="entry name" value="MutS"/>
</dbReference>
<feature type="domain" description="DNA mismatch repair proteins mutS family" evidence="4">
    <location>
        <begin position="56"/>
        <end position="234"/>
    </location>
</feature>
<keyword evidence="6" id="KW-1185">Reference proteome</keyword>
<dbReference type="GO" id="GO:0006298">
    <property type="term" value="P:mismatch repair"/>
    <property type="evidence" value="ECO:0007669"/>
    <property type="project" value="InterPro"/>
</dbReference>
<dbReference type="InterPro" id="IPR027417">
    <property type="entry name" value="P-loop_NTPase"/>
</dbReference>
<dbReference type="SUPFAM" id="SSF52540">
    <property type="entry name" value="P-loop containing nucleoside triphosphate hydrolases"/>
    <property type="match status" value="1"/>
</dbReference>
<dbReference type="InterPro" id="IPR000432">
    <property type="entry name" value="DNA_mismatch_repair_MutS_C"/>
</dbReference>
<evidence type="ECO:0000259" key="4">
    <source>
        <dbReference type="SMART" id="SM00534"/>
    </source>
</evidence>
<keyword evidence="1" id="KW-0547">Nucleotide-binding</keyword>
<evidence type="ECO:0000256" key="1">
    <source>
        <dbReference type="ARBA" id="ARBA00022741"/>
    </source>
</evidence>
<dbReference type="Proteomes" id="UP000019402">
    <property type="component" value="Unassembled WGS sequence"/>
</dbReference>
<gene>
    <name evidence="5" type="ORF">JCM21142_41573</name>
</gene>
<dbReference type="GO" id="GO:0140664">
    <property type="term" value="F:ATP-dependent DNA damage sensor activity"/>
    <property type="evidence" value="ECO:0007669"/>
    <property type="project" value="InterPro"/>
</dbReference>
<comment type="caution">
    <text evidence="5">The sequence shown here is derived from an EMBL/GenBank/DDBJ whole genome shotgun (WGS) entry which is preliminary data.</text>
</comment>
<dbReference type="AlphaFoldDB" id="W7Y5R0"/>
<proteinExistence type="predicted"/>
<dbReference type="EMBL" id="BAMD01000015">
    <property type="protein sequence ID" value="GAF02923.1"/>
    <property type="molecule type" value="Genomic_DNA"/>
</dbReference>